<evidence type="ECO:0000259" key="5">
    <source>
        <dbReference type="Pfam" id="PF05368"/>
    </source>
</evidence>
<dbReference type="OrthoDB" id="419598at2759"/>
<dbReference type="AlphaFoldDB" id="A0A9P5NM33"/>
<dbReference type="GO" id="GO:0016491">
    <property type="term" value="F:oxidoreductase activity"/>
    <property type="evidence" value="ECO:0007669"/>
    <property type="project" value="UniProtKB-KW"/>
</dbReference>
<keyword evidence="4" id="KW-0560">Oxidoreductase</keyword>
<dbReference type="Pfam" id="PF05368">
    <property type="entry name" value="NmrA"/>
    <property type="match status" value="1"/>
</dbReference>
<dbReference type="Proteomes" id="UP000724874">
    <property type="component" value="Unassembled WGS sequence"/>
</dbReference>
<organism evidence="6 7">
    <name type="scientific">Gymnopilus junonius</name>
    <name type="common">Spectacular rustgill mushroom</name>
    <name type="synonym">Gymnopilus spectabilis subsp. junonius</name>
    <dbReference type="NCBI Taxonomy" id="109634"/>
    <lineage>
        <taxon>Eukaryota</taxon>
        <taxon>Fungi</taxon>
        <taxon>Dikarya</taxon>
        <taxon>Basidiomycota</taxon>
        <taxon>Agaricomycotina</taxon>
        <taxon>Agaricomycetes</taxon>
        <taxon>Agaricomycetidae</taxon>
        <taxon>Agaricales</taxon>
        <taxon>Agaricineae</taxon>
        <taxon>Hymenogastraceae</taxon>
        <taxon>Gymnopilus</taxon>
    </lineage>
</organism>
<name>A0A9P5NM33_GYMJU</name>
<dbReference type="PANTHER" id="PTHR43162">
    <property type="match status" value="1"/>
</dbReference>
<comment type="caution">
    <text evidence="6">The sequence shown here is derived from an EMBL/GenBank/DDBJ whole genome shotgun (WGS) entry which is preliminary data.</text>
</comment>
<dbReference type="NCBIfam" id="TIGR03649">
    <property type="entry name" value="ergot_EASG"/>
    <property type="match status" value="1"/>
</dbReference>
<dbReference type="Gene3D" id="3.40.50.720">
    <property type="entry name" value="NAD(P)-binding Rossmann-like Domain"/>
    <property type="match status" value="1"/>
</dbReference>
<reference evidence="6" key="1">
    <citation type="submission" date="2020-11" db="EMBL/GenBank/DDBJ databases">
        <authorList>
            <consortium name="DOE Joint Genome Institute"/>
            <person name="Ahrendt S."/>
            <person name="Riley R."/>
            <person name="Andreopoulos W."/>
            <person name="LaButti K."/>
            <person name="Pangilinan J."/>
            <person name="Ruiz-duenas F.J."/>
            <person name="Barrasa J.M."/>
            <person name="Sanchez-Garcia M."/>
            <person name="Camarero S."/>
            <person name="Miyauchi S."/>
            <person name="Serrano A."/>
            <person name="Linde D."/>
            <person name="Babiker R."/>
            <person name="Drula E."/>
            <person name="Ayuso-Fernandez I."/>
            <person name="Pacheco R."/>
            <person name="Padilla G."/>
            <person name="Ferreira P."/>
            <person name="Barriuso J."/>
            <person name="Kellner H."/>
            <person name="Castanera R."/>
            <person name="Alfaro M."/>
            <person name="Ramirez L."/>
            <person name="Pisabarro A.G."/>
            <person name="Kuo A."/>
            <person name="Tritt A."/>
            <person name="Lipzen A."/>
            <person name="He G."/>
            <person name="Yan M."/>
            <person name="Ng V."/>
            <person name="Cullen D."/>
            <person name="Martin F."/>
            <person name="Rosso M.-N."/>
            <person name="Henrissat B."/>
            <person name="Hibbett D."/>
            <person name="Martinez A.T."/>
            <person name="Grigoriev I.V."/>
        </authorList>
    </citation>
    <scope>NUCLEOTIDE SEQUENCE</scope>
    <source>
        <strain evidence="6">AH 44721</strain>
    </source>
</reference>
<dbReference type="SUPFAM" id="SSF51735">
    <property type="entry name" value="NAD(P)-binding Rossmann-fold domains"/>
    <property type="match status" value="1"/>
</dbReference>
<dbReference type="Gene3D" id="3.90.25.10">
    <property type="entry name" value="UDP-galactose 4-epimerase, domain 1"/>
    <property type="match status" value="1"/>
</dbReference>
<evidence type="ECO:0000256" key="3">
    <source>
        <dbReference type="ARBA" id="ARBA00022589"/>
    </source>
</evidence>
<comment type="similarity">
    <text evidence="2">Belongs to the fgaFS/easG family.</text>
</comment>
<proteinExistence type="inferred from homology"/>
<dbReference type="InterPro" id="IPR008030">
    <property type="entry name" value="NmrA-like"/>
</dbReference>
<feature type="domain" description="NmrA-like" evidence="5">
    <location>
        <begin position="4"/>
        <end position="246"/>
    </location>
</feature>
<evidence type="ECO:0000313" key="6">
    <source>
        <dbReference type="EMBL" id="KAF8899793.1"/>
    </source>
</evidence>
<dbReference type="InterPro" id="IPR036291">
    <property type="entry name" value="NAD(P)-bd_dom_sf"/>
</dbReference>
<evidence type="ECO:0000256" key="2">
    <source>
        <dbReference type="ARBA" id="ARBA00005372"/>
    </source>
</evidence>
<keyword evidence="3" id="KW-0017">Alkaloid metabolism</keyword>
<dbReference type="EMBL" id="JADNYJ010000051">
    <property type="protein sequence ID" value="KAF8899793.1"/>
    <property type="molecule type" value="Genomic_DNA"/>
</dbReference>
<dbReference type="InterPro" id="IPR051604">
    <property type="entry name" value="Ergot_Alk_Oxidoreductase"/>
</dbReference>
<gene>
    <name evidence="6" type="ORF">CPB84DRAFT_1825263</name>
</gene>
<protein>
    <recommendedName>
        <fullName evidence="5">NmrA-like domain-containing protein</fullName>
    </recommendedName>
</protein>
<comment type="pathway">
    <text evidence="1">Alkaloid biosynthesis; ergot alkaloid biosynthesis.</text>
</comment>
<dbReference type="InterPro" id="IPR019901">
    <property type="entry name" value="Ergot_alkaloid_biosynthesis"/>
</dbReference>
<accession>A0A9P5NM33</accession>
<dbReference type="PANTHER" id="PTHR43162:SF1">
    <property type="entry name" value="PRESTALK A DIFFERENTIATION PROTEIN A"/>
    <property type="match status" value="1"/>
</dbReference>
<dbReference type="GO" id="GO:0009820">
    <property type="term" value="P:alkaloid metabolic process"/>
    <property type="evidence" value="ECO:0007669"/>
    <property type="project" value="UniProtKB-KW"/>
</dbReference>
<evidence type="ECO:0000256" key="4">
    <source>
        <dbReference type="ARBA" id="ARBA00023002"/>
    </source>
</evidence>
<keyword evidence="7" id="KW-1185">Reference proteome</keyword>
<sequence length="280" mass="31403">MTTLIIGGSGKTGQSLAKLLKAANRPALLTSRSGNMPEAFKAVAFDWVDPTTFENPFKVDPSIDRVYLIAPRVANMFEVVKPFIDLAISKGTKRFVFLSASQVQPGDPNLGQIHQYLIDMRVDYTVLRPTWFIQNFATNLAYGIKEKSEIFSATGEGKIPLVAVEDIAQAAFEVLTAEKSPNRDYFLVGPELWSYDEVAKLMSSVLGREIKHMKVEEEERKQVFIRNGIPSDLASRLAQMEVRVAHGSEAKYFDESADRKIVGKHTLREFVEANRAVWMK</sequence>
<evidence type="ECO:0000256" key="1">
    <source>
        <dbReference type="ARBA" id="ARBA00005107"/>
    </source>
</evidence>
<evidence type="ECO:0000313" key="7">
    <source>
        <dbReference type="Proteomes" id="UP000724874"/>
    </source>
</evidence>